<sequence>MALLELQQIDVFYGPIQALHRVDLSVEAGEVVAVLGGNASGKSTTIKSVLQLVKPRNGRVLLDGEDLSGCSTPDVIGRGVASIPESRRLFGEMTVEENLRMGLYALRRQLSAKEQAARIEEATADFPRVRERMSQLAGTLSGGEQQMVAMARALVQHPRLICIDEPSMGLSPAFVDTVYDLLERWKRAGTTMLIVEQSANRSLELADRGYILASGEVVLSGPAAELRNNEKVREAYLGGA</sequence>
<proteinExistence type="inferred from homology"/>
<dbReference type="GO" id="GO:0015807">
    <property type="term" value="P:L-amino acid transport"/>
    <property type="evidence" value="ECO:0007669"/>
    <property type="project" value="TreeGrafter"/>
</dbReference>
<gene>
    <name evidence="7" type="ORF">CGZ93_15355</name>
</gene>
<comment type="similarity">
    <text evidence="1">Belongs to the ABC transporter superfamily.</text>
</comment>
<evidence type="ECO:0000256" key="3">
    <source>
        <dbReference type="ARBA" id="ARBA00022741"/>
    </source>
</evidence>
<feature type="domain" description="ABC transporter" evidence="6">
    <location>
        <begin position="4"/>
        <end position="239"/>
    </location>
</feature>
<dbReference type="OrthoDB" id="9776369at2"/>
<dbReference type="SMART" id="SM00382">
    <property type="entry name" value="AAA"/>
    <property type="match status" value="1"/>
</dbReference>
<dbReference type="PROSITE" id="PS00211">
    <property type="entry name" value="ABC_TRANSPORTER_1"/>
    <property type="match status" value="1"/>
</dbReference>
<dbReference type="PANTHER" id="PTHR43820:SF4">
    <property type="entry name" value="HIGH-AFFINITY BRANCHED-CHAIN AMINO ACID TRANSPORT ATP-BINDING PROTEIN LIVF"/>
    <property type="match status" value="1"/>
</dbReference>
<evidence type="ECO:0000256" key="1">
    <source>
        <dbReference type="ARBA" id="ARBA00005417"/>
    </source>
</evidence>
<dbReference type="InterPro" id="IPR052156">
    <property type="entry name" value="BCAA_Transport_ATP-bd_LivF"/>
</dbReference>
<evidence type="ECO:0000313" key="7">
    <source>
        <dbReference type="EMBL" id="OYO18366.1"/>
    </source>
</evidence>
<dbReference type="SUPFAM" id="SSF52540">
    <property type="entry name" value="P-loop containing nucleoside triphosphate hydrolases"/>
    <property type="match status" value="1"/>
</dbReference>
<accession>A0A255GUB4</accession>
<keyword evidence="5" id="KW-0029">Amino-acid transport</keyword>
<dbReference type="GO" id="GO:0005524">
    <property type="term" value="F:ATP binding"/>
    <property type="evidence" value="ECO:0007669"/>
    <property type="project" value="UniProtKB-KW"/>
</dbReference>
<dbReference type="InterPro" id="IPR032823">
    <property type="entry name" value="BCA_ABC_TP_C"/>
</dbReference>
<reference evidence="7 8" key="1">
    <citation type="submission" date="2017-07" db="EMBL/GenBank/DDBJ databases">
        <title>Draft whole genome sequences of clinical Proprionibacteriaceae strains.</title>
        <authorList>
            <person name="Bernier A.-M."/>
            <person name="Bernard K."/>
            <person name="Domingo M.-C."/>
        </authorList>
    </citation>
    <scope>NUCLEOTIDE SEQUENCE [LARGE SCALE GENOMIC DNA]</scope>
    <source>
        <strain evidence="7 8">NML 130396</strain>
    </source>
</reference>
<comment type="caution">
    <text evidence="7">The sequence shown here is derived from an EMBL/GenBank/DDBJ whole genome shotgun (WGS) entry which is preliminary data.</text>
</comment>
<keyword evidence="4 7" id="KW-0067">ATP-binding</keyword>
<dbReference type="InterPro" id="IPR003593">
    <property type="entry name" value="AAA+_ATPase"/>
</dbReference>
<organism evidence="7 8">
    <name type="scientific">Enemella dayhoffiae</name>
    <dbReference type="NCBI Taxonomy" id="2016507"/>
    <lineage>
        <taxon>Bacteria</taxon>
        <taxon>Bacillati</taxon>
        <taxon>Actinomycetota</taxon>
        <taxon>Actinomycetes</taxon>
        <taxon>Propionibacteriales</taxon>
        <taxon>Propionibacteriaceae</taxon>
        <taxon>Enemella</taxon>
    </lineage>
</organism>
<dbReference type="Proteomes" id="UP000216311">
    <property type="component" value="Unassembled WGS sequence"/>
</dbReference>
<dbReference type="InterPro" id="IPR003439">
    <property type="entry name" value="ABC_transporter-like_ATP-bd"/>
</dbReference>
<dbReference type="PROSITE" id="PS50893">
    <property type="entry name" value="ABC_TRANSPORTER_2"/>
    <property type="match status" value="1"/>
</dbReference>
<evidence type="ECO:0000256" key="5">
    <source>
        <dbReference type="ARBA" id="ARBA00022970"/>
    </source>
</evidence>
<dbReference type="EMBL" id="NMVQ01000044">
    <property type="protein sequence ID" value="OYO18366.1"/>
    <property type="molecule type" value="Genomic_DNA"/>
</dbReference>
<dbReference type="RefSeq" id="WP_094365034.1">
    <property type="nucleotide sequence ID" value="NZ_NMVQ01000044.1"/>
</dbReference>
<dbReference type="InterPro" id="IPR017871">
    <property type="entry name" value="ABC_transporter-like_CS"/>
</dbReference>
<protein>
    <submittedName>
        <fullName evidence="7">ABC transporter ATP-binding protein</fullName>
    </submittedName>
</protein>
<dbReference type="CDD" id="cd03224">
    <property type="entry name" value="ABC_TM1139_LivF_branched"/>
    <property type="match status" value="1"/>
</dbReference>
<dbReference type="InterPro" id="IPR027417">
    <property type="entry name" value="P-loop_NTPase"/>
</dbReference>
<keyword evidence="2" id="KW-0813">Transport</keyword>
<dbReference type="GO" id="GO:0016887">
    <property type="term" value="F:ATP hydrolysis activity"/>
    <property type="evidence" value="ECO:0007669"/>
    <property type="project" value="InterPro"/>
</dbReference>
<dbReference type="Pfam" id="PF12399">
    <property type="entry name" value="BCA_ABC_TP_C"/>
    <property type="match status" value="1"/>
</dbReference>
<dbReference type="PANTHER" id="PTHR43820">
    <property type="entry name" value="HIGH-AFFINITY BRANCHED-CHAIN AMINO ACID TRANSPORT ATP-BINDING PROTEIN LIVF"/>
    <property type="match status" value="1"/>
</dbReference>
<evidence type="ECO:0000256" key="2">
    <source>
        <dbReference type="ARBA" id="ARBA00022448"/>
    </source>
</evidence>
<dbReference type="Gene3D" id="3.40.50.300">
    <property type="entry name" value="P-loop containing nucleotide triphosphate hydrolases"/>
    <property type="match status" value="1"/>
</dbReference>
<name>A0A255GUB4_9ACTN</name>
<evidence type="ECO:0000313" key="8">
    <source>
        <dbReference type="Proteomes" id="UP000216311"/>
    </source>
</evidence>
<dbReference type="AlphaFoldDB" id="A0A255GUB4"/>
<dbReference type="Pfam" id="PF00005">
    <property type="entry name" value="ABC_tran"/>
    <property type="match status" value="1"/>
</dbReference>
<evidence type="ECO:0000259" key="6">
    <source>
        <dbReference type="PROSITE" id="PS50893"/>
    </source>
</evidence>
<evidence type="ECO:0000256" key="4">
    <source>
        <dbReference type="ARBA" id="ARBA00022840"/>
    </source>
</evidence>
<keyword evidence="3" id="KW-0547">Nucleotide-binding</keyword>
<keyword evidence="8" id="KW-1185">Reference proteome</keyword>
<dbReference type="GO" id="GO:0015658">
    <property type="term" value="F:branched-chain amino acid transmembrane transporter activity"/>
    <property type="evidence" value="ECO:0007669"/>
    <property type="project" value="TreeGrafter"/>
</dbReference>